<name>A0A1X4XZA3_9BACT</name>
<dbReference type="InterPro" id="IPR008181">
    <property type="entry name" value="dUTPase"/>
</dbReference>
<dbReference type="STRING" id="1562698.DESAMIL20_295"/>
<evidence type="ECO:0000256" key="1">
    <source>
        <dbReference type="ARBA" id="ARBA00006581"/>
    </source>
</evidence>
<dbReference type="PANTHER" id="PTHR11241:SF0">
    <property type="entry name" value="DEOXYURIDINE 5'-TRIPHOSPHATE NUCLEOTIDOHYDROLASE"/>
    <property type="match status" value="1"/>
</dbReference>
<reference evidence="7 8" key="1">
    <citation type="journal article" date="2017" name="Front. Microbiol.">
        <title>Genome Sequence of Desulfurella amilsii Strain TR1 and Comparative Genomics of Desulfurellaceae Family.</title>
        <authorList>
            <person name="Florentino A.P."/>
            <person name="Stams A.J."/>
            <person name="Sanchez-Andrea I."/>
        </authorList>
    </citation>
    <scope>NUCLEOTIDE SEQUENCE [LARGE SCALE GENOMIC DNA]</scope>
    <source>
        <strain evidence="7 8">TR1</strain>
    </source>
</reference>
<dbReference type="Pfam" id="PF00692">
    <property type="entry name" value="dUTPase"/>
    <property type="match status" value="1"/>
</dbReference>
<evidence type="ECO:0000256" key="5">
    <source>
        <dbReference type="HAMAP-Rule" id="MF_00116"/>
    </source>
</evidence>
<keyword evidence="5" id="KW-0479">Metal-binding</keyword>
<evidence type="ECO:0000259" key="6">
    <source>
        <dbReference type="Pfam" id="PF00692"/>
    </source>
</evidence>
<dbReference type="Proteomes" id="UP000194141">
    <property type="component" value="Unassembled WGS sequence"/>
</dbReference>
<comment type="catalytic activity">
    <reaction evidence="4 5">
        <text>dUTP + H2O = dUMP + diphosphate + H(+)</text>
        <dbReference type="Rhea" id="RHEA:10248"/>
        <dbReference type="ChEBI" id="CHEBI:15377"/>
        <dbReference type="ChEBI" id="CHEBI:15378"/>
        <dbReference type="ChEBI" id="CHEBI:33019"/>
        <dbReference type="ChEBI" id="CHEBI:61555"/>
        <dbReference type="ChEBI" id="CHEBI:246422"/>
        <dbReference type="EC" id="3.6.1.23"/>
    </reaction>
</comment>
<dbReference type="CDD" id="cd07557">
    <property type="entry name" value="trimeric_dUTPase"/>
    <property type="match status" value="1"/>
</dbReference>
<dbReference type="HAMAP" id="MF_00116">
    <property type="entry name" value="dUTPase_bact"/>
    <property type="match status" value="1"/>
</dbReference>
<comment type="cofactor">
    <cofactor evidence="5">
        <name>Mg(2+)</name>
        <dbReference type="ChEBI" id="CHEBI:18420"/>
    </cofactor>
</comment>
<dbReference type="InterPro" id="IPR036157">
    <property type="entry name" value="dUTPase-like_sf"/>
</dbReference>
<proteinExistence type="inferred from homology"/>
<comment type="caution">
    <text evidence="7">The sequence shown here is derived from an EMBL/GenBank/DDBJ whole genome shotgun (WGS) entry which is preliminary data.</text>
</comment>
<dbReference type="GO" id="GO:0046081">
    <property type="term" value="P:dUTP catabolic process"/>
    <property type="evidence" value="ECO:0007669"/>
    <property type="project" value="InterPro"/>
</dbReference>
<dbReference type="OrthoDB" id="9809956at2"/>
<gene>
    <name evidence="5" type="primary">dut</name>
    <name evidence="7" type="ORF">DESAMIL20_295</name>
</gene>
<evidence type="ECO:0000256" key="4">
    <source>
        <dbReference type="ARBA" id="ARBA00047686"/>
    </source>
</evidence>
<accession>A0A1X4XZA3</accession>
<keyword evidence="2 5" id="KW-0378">Hydrolase</keyword>
<comment type="similarity">
    <text evidence="1 5">Belongs to the dUTPase family.</text>
</comment>
<evidence type="ECO:0000313" key="8">
    <source>
        <dbReference type="Proteomes" id="UP000194141"/>
    </source>
</evidence>
<dbReference type="SUPFAM" id="SSF51283">
    <property type="entry name" value="dUTPase-like"/>
    <property type="match status" value="1"/>
</dbReference>
<dbReference type="NCBIfam" id="TIGR00576">
    <property type="entry name" value="dut"/>
    <property type="match status" value="1"/>
</dbReference>
<dbReference type="AlphaFoldDB" id="A0A1X4XZA3"/>
<keyword evidence="8" id="KW-1185">Reference proteome</keyword>
<evidence type="ECO:0000256" key="3">
    <source>
        <dbReference type="ARBA" id="ARBA00023080"/>
    </source>
</evidence>
<keyword evidence="5" id="KW-0460">Magnesium</keyword>
<dbReference type="NCBIfam" id="NF001862">
    <property type="entry name" value="PRK00601.1"/>
    <property type="match status" value="1"/>
</dbReference>
<evidence type="ECO:0000256" key="2">
    <source>
        <dbReference type="ARBA" id="ARBA00022801"/>
    </source>
</evidence>
<comment type="caution">
    <text evidence="5">Lacks conserved residue(s) required for the propagation of feature annotation.</text>
</comment>
<sequence>MITIFFKKLNPTAILPDYQTQGSSGMDLRSIETLDLGINEIKLVSTGLAVEIPQGFEGQIRPRSGLALKGVTVLNTPGTIDSDYRGEIKIILANFGKEYFHIQKGDRIAQLVIVPVVKVYVAETKEFNYTERGSNGFGSTGVK</sequence>
<dbReference type="GO" id="GO:0006226">
    <property type="term" value="P:dUMP biosynthetic process"/>
    <property type="evidence" value="ECO:0007669"/>
    <property type="project" value="UniProtKB-UniRule"/>
</dbReference>
<feature type="domain" description="dUTPase-like" evidence="6">
    <location>
        <begin position="13"/>
        <end position="141"/>
    </location>
</feature>
<dbReference type="PANTHER" id="PTHR11241">
    <property type="entry name" value="DEOXYURIDINE 5'-TRIPHOSPHATE NUCLEOTIDOHYDROLASE"/>
    <property type="match status" value="1"/>
</dbReference>
<dbReference type="GO" id="GO:0000287">
    <property type="term" value="F:magnesium ion binding"/>
    <property type="evidence" value="ECO:0007669"/>
    <property type="project" value="UniProtKB-UniRule"/>
</dbReference>
<dbReference type="UniPathway" id="UPA00610">
    <property type="reaction ID" value="UER00666"/>
</dbReference>
<organism evidence="7 8">
    <name type="scientific">Desulfurella amilsii</name>
    <dbReference type="NCBI Taxonomy" id="1562698"/>
    <lineage>
        <taxon>Bacteria</taxon>
        <taxon>Pseudomonadati</taxon>
        <taxon>Campylobacterota</taxon>
        <taxon>Desulfurellia</taxon>
        <taxon>Desulfurellales</taxon>
        <taxon>Desulfurellaceae</taxon>
        <taxon>Desulfurella</taxon>
    </lineage>
</organism>
<protein>
    <recommendedName>
        <fullName evidence="5">Deoxyuridine 5'-triphosphate nucleotidohydrolase</fullName>
        <shortName evidence="5">dUTPase</shortName>
        <ecNumber evidence="5">3.6.1.23</ecNumber>
    </recommendedName>
    <alternativeName>
        <fullName evidence="5">dUTP pyrophosphatase</fullName>
    </alternativeName>
</protein>
<feature type="binding site" evidence="5">
    <location>
        <begin position="63"/>
        <end position="65"/>
    </location>
    <ligand>
        <name>substrate</name>
    </ligand>
</feature>
<feature type="binding site" evidence="5">
    <location>
        <begin position="79"/>
        <end position="81"/>
    </location>
    <ligand>
        <name>substrate</name>
    </ligand>
</feature>
<keyword evidence="3 5" id="KW-0546">Nucleotide metabolism</keyword>
<dbReference type="InterPro" id="IPR033704">
    <property type="entry name" value="dUTPase_trimeric"/>
</dbReference>
<dbReference type="Gene3D" id="2.70.40.10">
    <property type="match status" value="1"/>
</dbReference>
<comment type="pathway">
    <text evidence="5">Pyrimidine metabolism; dUMP biosynthesis; dUMP from dCTP (dUTP route): step 2/2.</text>
</comment>
<evidence type="ECO:0000313" key="7">
    <source>
        <dbReference type="EMBL" id="OSS42865.1"/>
    </source>
</evidence>
<dbReference type="EC" id="3.6.1.23" evidence="5"/>
<comment type="function">
    <text evidence="5">This enzyme is involved in nucleotide metabolism: it produces dUMP, the immediate precursor of thymidine nucleotides and it decreases the intracellular concentration of dUTP so that uracil cannot be incorporated into DNA.</text>
</comment>
<dbReference type="InterPro" id="IPR029054">
    <property type="entry name" value="dUTPase-like"/>
</dbReference>
<dbReference type="GO" id="GO:0004170">
    <property type="term" value="F:dUTP diphosphatase activity"/>
    <property type="evidence" value="ECO:0007669"/>
    <property type="project" value="UniProtKB-UniRule"/>
</dbReference>
<feature type="binding site" evidence="5">
    <location>
        <position position="75"/>
    </location>
    <ligand>
        <name>substrate</name>
    </ligand>
</feature>
<dbReference type="EMBL" id="MDSU01000002">
    <property type="protein sequence ID" value="OSS42865.1"/>
    <property type="molecule type" value="Genomic_DNA"/>
</dbReference>